<gene>
    <name evidence="1" type="ORF">EMEDMD4_1020030</name>
</gene>
<name>A0A508WT93_9HYPH</name>
<dbReference type="AlphaFoldDB" id="A0A508WT93"/>
<protein>
    <submittedName>
        <fullName evidence="1">Uncharacterized protein</fullName>
    </submittedName>
</protein>
<accession>A0A508WT93</accession>
<evidence type="ECO:0000313" key="1">
    <source>
        <dbReference type="EMBL" id="VTZ59246.1"/>
    </source>
</evidence>
<proteinExistence type="predicted"/>
<reference evidence="1" key="1">
    <citation type="submission" date="2019-06" db="EMBL/GenBank/DDBJ databases">
        <authorList>
            <person name="Le Quere A."/>
            <person name="Colella S."/>
        </authorList>
    </citation>
    <scope>NUCLEOTIDE SEQUENCE</scope>
    <source>
        <strain evidence="1">EmedicaeMD41</strain>
    </source>
</reference>
<dbReference type="Proteomes" id="UP000507954">
    <property type="component" value="Unassembled WGS sequence"/>
</dbReference>
<dbReference type="EMBL" id="CABFNB010000005">
    <property type="protein sequence ID" value="VTZ59246.1"/>
    <property type="molecule type" value="Genomic_DNA"/>
</dbReference>
<sequence length="87" mass="9658">MRIILAILAIPAAAMIPIYATYARRAFAALPYEQLARLQNDAGSLLVMRLGPTHRRSRRLSDCFRACLVALDLRPSHRQPASFAPPS</sequence>
<organism evidence="1">
    <name type="scientific">Sinorhizobium medicae</name>
    <dbReference type="NCBI Taxonomy" id="110321"/>
    <lineage>
        <taxon>Bacteria</taxon>
        <taxon>Pseudomonadati</taxon>
        <taxon>Pseudomonadota</taxon>
        <taxon>Alphaproteobacteria</taxon>
        <taxon>Hyphomicrobiales</taxon>
        <taxon>Rhizobiaceae</taxon>
        <taxon>Sinorhizobium/Ensifer group</taxon>
        <taxon>Sinorhizobium</taxon>
    </lineage>
</organism>